<gene>
    <name evidence="2" type="ORF">LAUMK136_03989</name>
</gene>
<dbReference type="InterPro" id="IPR018649">
    <property type="entry name" value="SHOCT"/>
</dbReference>
<protein>
    <recommendedName>
        <fullName evidence="1">SHOCT domain-containing protein</fullName>
    </recommendedName>
</protein>
<accession>A0A498Q8P8</accession>
<evidence type="ECO:0000259" key="1">
    <source>
        <dbReference type="Pfam" id="PF09851"/>
    </source>
</evidence>
<dbReference type="EMBL" id="UPHP01000110">
    <property type="protein sequence ID" value="VBA41349.1"/>
    <property type="molecule type" value="Genomic_DNA"/>
</dbReference>
<dbReference type="Pfam" id="PF09851">
    <property type="entry name" value="SHOCT"/>
    <property type="match status" value="1"/>
</dbReference>
<evidence type="ECO:0000313" key="3">
    <source>
        <dbReference type="Proteomes" id="UP000273307"/>
    </source>
</evidence>
<dbReference type="AlphaFoldDB" id="A0A498Q8P8"/>
<dbReference type="Proteomes" id="UP000273307">
    <property type="component" value="Unassembled WGS sequence"/>
</dbReference>
<organism evidence="2 3">
    <name type="scientific">Mycobacterium attenuatum</name>
    <dbReference type="NCBI Taxonomy" id="2341086"/>
    <lineage>
        <taxon>Bacteria</taxon>
        <taxon>Bacillati</taxon>
        <taxon>Actinomycetota</taxon>
        <taxon>Actinomycetes</taxon>
        <taxon>Mycobacteriales</taxon>
        <taxon>Mycobacteriaceae</taxon>
        <taxon>Mycobacterium</taxon>
    </lineage>
</organism>
<proteinExistence type="predicted"/>
<keyword evidence="3" id="KW-1185">Reference proteome</keyword>
<sequence>MFGRRKLDKVGVRAFADVLAAEQSAMSVTIGNPNLVDNTEVRWKLTLRVTPENEPAFETQLHALLPQTTRPRPGTRLAVRYDPKDHSRVQLDHRQAADTVVDAVTTVRPDLAGAQVMGMPLGDVIRQAMADPNAFRAEMLRRGAEVQHWTYETVQACQGQAAQQFPTTPPPRADPIDRLERLAALKERGLLTDEEFEQEKRKILGG</sequence>
<dbReference type="RefSeq" id="WP_244605064.1">
    <property type="nucleotide sequence ID" value="NZ_UPHP01000110.1"/>
</dbReference>
<name>A0A498Q8P8_9MYCO</name>
<feature type="domain" description="SHOCT" evidence="1">
    <location>
        <begin position="177"/>
        <end position="204"/>
    </location>
</feature>
<reference evidence="2 3" key="1">
    <citation type="submission" date="2018-09" db="EMBL/GenBank/DDBJ databases">
        <authorList>
            <person name="Tagini F."/>
        </authorList>
    </citation>
    <scope>NUCLEOTIDE SEQUENCE [LARGE SCALE GENOMIC DNA]</scope>
    <source>
        <strain evidence="2 3">MK136</strain>
    </source>
</reference>
<evidence type="ECO:0000313" key="2">
    <source>
        <dbReference type="EMBL" id="VBA41349.1"/>
    </source>
</evidence>